<dbReference type="PROSITE" id="PS50294">
    <property type="entry name" value="WD_REPEATS_REGION"/>
    <property type="match status" value="1"/>
</dbReference>
<evidence type="ECO:0000313" key="9">
    <source>
        <dbReference type="EMBL" id="WFD19619.1"/>
    </source>
</evidence>
<protein>
    <recommendedName>
        <fullName evidence="11">Phospholipase A-2-activating protein</fullName>
    </recommendedName>
</protein>
<dbReference type="Gene3D" id="3.10.20.870">
    <property type="entry name" value="PFU (PLAA family ubiquitin binding), C-terminal domain"/>
    <property type="match status" value="1"/>
</dbReference>
<dbReference type="PANTHER" id="PTHR19849">
    <property type="entry name" value="PHOSPHOLIPASE A-2-ACTIVATING PROTEIN"/>
    <property type="match status" value="1"/>
</dbReference>
<dbReference type="InterPro" id="IPR015155">
    <property type="entry name" value="PFU"/>
</dbReference>
<name>A0AAF0E781_9BASI</name>
<dbReference type="Pfam" id="PF00400">
    <property type="entry name" value="WD40"/>
    <property type="match status" value="5"/>
</dbReference>
<reference evidence="9" key="1">
    <citation type="submission" date="2023-03" db="EMBL/GenBank/DDBJ databases">
        <title>Mating type loci evolution in Malassezia.</title>
        <authorList>
            <person name="Coelho M.A."/>
        </authorList>
    </citation>
    <scope>NUCLEOTIDE SEQUENCE</scope>
    <source>
        <strain evidence="9">CBS 10434</strain>
    </source>
</reference>
<organism evidence="9 10">
    <name type="scientific">Malassezia caprae</name>
    <dbReference type="NCBI Taxonomy" id="1381934"/>
    <lineage>
        <taxon>Eukaryota</taxon>
        <taxon>Fungi</taxon>
        <taxon>Dikarya</taxon>
        <taxon>Basidiomycota</taxon>
        <taxon>Ustilaginomycotina</taxon>
        <taxon>Malasseziomycetes</taxon>
        <taxon>Malasseziales</taxon>
        <taxon>Malasseziaceae</taxon>
        <taxon>Malassezia</taxon>
    </lineage>
</organism>
<dbReference type="GO" id="GO:0005634">
    <property type="term" value="C:nucleus"/>
    <property type="evidence" value="ECO:0007669"/>
    <property type="project" value="TreeGrafter"/>
</dbReference>
<dbReference type="Gene3D" id="1.25.10.10">
    <property type="entry name" value="Leucine-rich Repeat Variant"/>
    <property type="match status" value="1"/>
</dbReference>
<evidence type="ECO:0000256" key="6">
    <source>
        <dbReference type="SAM" id="MobiDB-lite"/>
    </source>
</evidence>
<dbReference type="InterPro" id="IPR036322">
    <property type="entry name" value="WD40_repeat_dom_sf"/>
</dbReference>
<dbReference type="CDD" id="cd00200">
    <property type="entry name" value="WD40"/>
    <property type="match status" value="1"/>
</dbReference>
<dbReference type="PROSITE" id="PS51396">
    <property type="entry name" value="PUL"/>
    <property type="match status" value="1"/>
</dbReference>
<evidence type="ECO:0008006" key="11">
    <source>
        <dbReference type="Google" id="ProtNLM"/>
    </source>
</evidence>
<evidence type="ECO:0000259" key="8">
    <source>
        <dbReference type="PROSITE" id="PS51396"/>
    </source>
</evidence>
<gene>
    <name evidence="9" type="ORF">MCAP1_001853</name>
</gene>
<dbReference type="Gene3D" id="2.130.10.10">
    <property type="entry name" value="YVTN repeat-like/Quinoprotein amine dehydrogenase"/>
    <property type="match status" value="1"/>
</dbReference>
<comment type="subcellular location">
    <subcellularLocation>
        <location evidence="1">Cytoplasm</location>
    </subcellularLocation>
</comment>
<dbReference type="InterPro" id="IPR020472">
    <property type="entry name" value="WD40_PAC1"/>
</dbReference>
<dbReference type="PROSITE" id="PS51394">
    <property type="entry name" value="PFU"/>
    <property type="match status" value="1"/>
</dbReference>
<evidence type="ECO:0000256" key="4">
    <source>
        <dbReference type="ARBA" id="ARBA00022737"/>
    </source>
</evidence>
<dbReference type="EMBL" id="CP119910">
    <property type="protein sequence ID" value="WFD19619.1"/>
    <property type="molecule type" value="Genomic_DNA"/>
</dbReference>
<evidence type="ECO:0000256" key="3">
    <source>
        <dbReference type="ARBA" id="ARBA00022574"/>
    </source>
</evidence>
<dbReference type="GO" id="GO:0043161">
    <property type="term" value="P:proteasome-mediated ubiquitin-dependent protein catabolic process"/>
    <property type="evidence" value="ECO:0007669"/>
    <property type="project" value="TreeGrafter"/>
</dbReference>
<feature type="domain" description="PUL" evidence="8">
    <location>
        <begin position="490"/>
        <end position="702"/>
    </location>
</feature>
<dbReference type="GO" id="GO:0005737">
    <property type="term" value="C:cytoplasm"/>
    <property type="evidence" value="ECO:0007669"/>
    <property type="project" value="UniProtKB-SubCell"/>
</dbReference>
<dbReference type="PANTHER" id="PTHR19849:SF0">
    <property type="entry name" value="PHOSPHOLIPASE A-2-ACTIVATING PROTEIN"/>
    <property type="match status" value="1"/>
</dbReference>
<evidence type="ECO:0000313" key="10">
    <source>
        <dbReference type="Proteomes" id="UP001220961"/>
    </source>
</evidence>
<dbReference type="SUPFAM" id="SSF50978">
    <property type="entry name" value="WD40 repeat-like"/>
    <property type="match status" value="1"/>
</dbReference>
<proteinExistence type="predicted"/>
<keyword evidence="4" id="KW-0677">Repeat</keyword>
<keyword evidence="3 5" id="KW-0853">WD repeat</keyword>
<dbReference type="PROSITE" id="PS50082">
    <property type="entry name" value="WD_REPEATS_2"/>
    <property type="match status" value="2"/>
</dbReference>
<accession>A0AAF0E781</accession>
<evidence type="ECO:0000256" key="2">
    <source>
        <dbReference type="ARBA" id="ARBA00022490"/>
    </source>
</evidence>
<dbReference type="InterPro" id="IPR013535">
    <property type="entry name" value="PUL_dom"/>
</dbReference>
<dbReference type="InterPro" id="IPR001680">
    <property type="entry name" value="WD40_rpt"/>
</dbReference>
<evidence type="ECO:0000259" key="7">
    <source>
        <dbReference type="PROSITE" id="PS51394"/>
    </source>
</evidence>
<feature type="repeat" description="WD" evidence="5">
    <location>
        <begin position="151"/>
        <end position="191"/>
    </location>
</feature>
<dbReference type="Proteomes" id="UP001220961">
    <property type="component" value="Chromosome 3"/>
</dbReference>
<dbReference type="GO" id="GO:0010992">
    <property type="term" value="P:ubiquitin recycling"/>
    <property type="evidence" value="ECO:0007669"/>
    <property type="project" value="TreeGrafter"/>
</dbReference>
<evidence type="ECO:0000256" key="1">
    <source>
        <dbReference type="ARBA" id="ARBA00004496"/>
    </source>
</evidence>
<dbReference type="SMART" id="SM00320">
    <property type="entry name" value="WD40"/>
    <property type="match status" value="7"/>
</dbReference>
<sequence>MSSSAPPYTFAACLAAHTSDVRALDAHTLPDGRVVILSGSRDQTARLWTATADGSFHPQVLEHGSGFVNAVAFFHDGTALYALTAGQDAVVYAYEVYTGTDIVVAPAPRYSLVGHASNVCSLRAFHSAYFASSSWDGTVRIWKQWECVATLAGHTQSVWSVLPVDDERVLSASADKSVRLWSIASPTEPVAQWDAASQAVRDLALLPNGTFVSAGNDGHLRSHSFDGSHTTLASVPAFVYSLAVLPTGELVSSGEDRCVRVWRGTALEQVLAVPALSVWCVHALPSGDVVCGASDGCLYLFTRDTQRQAPAAQRATYQEHIQTQSLSASEVQGARTADAPDALQSPGALEGEVLLLRQGSRTERYQWSAHQRTWEPTGVVSESAAPSKKTTWNGKEYDYLFDVDIADGAPPLKLGYNVSENPYVAASRFLEQNDLPASFLDQVVRFLEKNTEGVHVSPQAPADPYTGAGRYVPDAPSDPAPAPAAPAGLRVLPQKAYQSFTHIQLGAAHAKILDVSSKDSAATLSADDQQALQALVSSLETRAEPIPVDVLGRLLRTWPVALRFPLLDLLRAAACYTCTQPYATLVSDALIGADWDALDAPGVDAKVAATNSMLALRTLANGFSAPAGPTTMDTLALEALATLQSPPWPVLNRHGHTALATVAYNYSIRALEHSSYEHAGLLEQLIMEVCQRFSQSDLVAAA</sequence>
<dbReference type="InterPro" id="IPR015943">
    <property type="entry name" value="WD40/YVTN_repeat-like_dom_sf"/>
</dbReference>
<feature type="domain" description="PFU" evidence="7">
    <location>
        <begin position="366"/>
        <end position="461"/>
    </location>
</feature>
<keyword evidence="10" id="KW-1185">Reference proteome</keyword>
<dbReference type="Pfam" id="PF08324">
    <property type="entry name" value="PUL"/>
    <property type="match status" value="1"/>
</dbReference>
<dbReference type="InterPro" id="IPR038122">
    <property type="entry name" value="PFU_sf"/>
</dbReference>
<feature type="region of interest" description="Disordered" evidence="6">
    <location>
        <begin position="455"/>
        <end position="486"/>
    </location>
</feature>
<dbReference type="Pfam" id="PF09070">
    <property type="entry name" value="PFU"/>
    <property type="match status" value="1"/>
</dbReference>
<dbReference type="GO" id="GO:0043130">
    <property type="term" value="F:ubiquitin binding"/>
    <property type="evidence" value="ECO:0007669"/>
    <property type="project" value="TreeGrafter"/>
</dbReference>
<dbReference type="PRINTS" id="PR00320">
    <property type="entry name" value="GPROTEINBRPT"/>
</dbReference>
<evidence type="ECO:0000256" key="5">
    <source>
        <dbReference type="PROSITE-ProRule" id="PRU00221"/>
    </source>
</evidence>
<dbReference type="AlphaFoldDB" id="A0AAF0E781"/>
<dbReference type="InterPro" id="IPR011989">
    <property type="entry name" value="ARM-like"/>
</dbReference>
<keyword evidence="2" id="KW-0963">Cytoplasm</keyword>
<feature type="repeat" description="WD" evidence="5">
    <location>
        <begin position="112"/>
        <end position="143"/>
    </location>
</feature>